<name>A0A0Q9YWU0_9GAMM</name>
<evidence type="ECO:0000313" key="4">
    <source>
        <dbReference type="Proteomes" id="UP000051497"/>
    </source>
</evidence>
<dbReference type="EMBL" id="LKAJ02000001">
    <property type="protein sequence ID" value="MCS5710996.1"/>
    <property type="molecule type" value="Genomic_DNA"/>
</dbReference>
<evidence type="ECO:0000256" key="1">
    <source>
        <dbReference type="SAM" id="MobiDB-lite"/>
    </source>
</evidence>
<dbReference type="RefSeq" id="WP_075066228.1">
    <property type="nucleotide sequence ID" value="NZ_LKAJ02000001.1"/>
</dbReference>
<proteinExistence type="predicted"/>
<protein>
    <submittedName>
        <fullName evidence="2">Uncharacterized protein</fullName>
    </submittedName>
</protein>
<reference evidence="2" key="1">
    <citation type="submission" date="2015-09" db="EMBL/GenBank/DDBJ databases">
        <title>Draft Genome Sequences of Two Novel Amoeba-resistant Intranuclear Bacteria, Candidatus Berkiella cookevillensis and Candidatus Berkiella aquae.</title>
        <authorList>
            <person name="Mehari Y.T."/>
            <person name="Arivett B.A."/>
            <person name="Farone A.L."/>
            <person name="Gunderson J.H."/>
            <person name="Farone M.B."/>
        </authorList>
    </citation>
    <scope>NUCLEOTIDE SEQUENCE [LARGE SCALE GENOMIC DNA]</scope>
    <source>
        <strain evidence="2">HT99</strain>
    </source>
</reference>
<feature type="region of interest" description="Disordered" evidence="1">
    <location>
        <begin position="153"/>
        <end position="179"/>
    </location>
</feature>
<dbReference type="Proteomes" id="UP000051497">
    <property type="component" value="Unassembled WGS sequence"/>
</dbReference>
<evidence type="ECO:0000313" key="2">
    <source>
        <dbReference type="EMBL" id="KRG21428.1"/>
    </source>
</evidence>
<dbReference type="OrthoDB" id="9871329at2"/>
<dbReference type="PATRIC" id="fig|1590043.3.peg.1636"/>
<dbReference type="EMBL" id="LKAJ01000005">
    <property type="protein sequence ID" value="KRG21428.1"/>
    <property type="molecule type" value="Genomic_DNA"/>
</dbReference>
<gene>
    <name evidence="3" type="ORF">HT99x_006100</name>
    <name evidence="2" type="ORF">HT99x_01604</name>
</gene>
<evidence type="ECO:0000313" key="3">
    <source>
        <dbReference type="EMBL" id="MCS5710996.1"/>
    </source>
</evidence>
<dbReference type="AlphaFoldDB" id="A0A0Q9YWU0"/>
<keyword evidence="4" id="KW-1185">Reference proteome</keyword>
<comment type="caution">
    <text evidence="2">The sequence shown here is derived from an EMBL/GenBank/DDBJ whole genome shotgun (WGS) entry which is preliminary data.</text>
</comment>
<reference evidence="3" key="3">
    <citation type="submission" date="2021-06" db="EMBL/GenBank/DDBJ databases">
        <title>Genomic Description and Analysis of Intracellular Bacteria, Candidatus Berkiella cookevillensis and Candidatus Berkiella aquae.</title>
        <authorList>
            <person name="Kidane D.T."/>
            <person name="Mehari Y.T."/>
            <person name="Rice F.C."/>
            <person name="Arivett B.A."/>
            <person name="Farone A.L."/>
            <person name="Berk S.G."/>
            <person name="Farone M.B."/>
        </authorList>
    </citation>
    <scope>NUCLEOTIDE SEQUENCE</scope>
    <source>
        <strain evidence="3">HT99</strain>
    </source>
</reference>
<organism evidence="2">
    <name type="scientific">Candidatus Berkiella aquae</name>
    <dbReference type="NCBI Taxonomy" id="295108"/>
    <lineage>
        <taxon>Bacteria</taxon>
        <taxon>Pseudomonadati</taxon>
        <taxon>Pseudomonadota</taxon>
        <taxon>Gammaproteobacteria</taxon>
        <taxon>Candidatus Berkiellales</taxon>
        <taxon>Candidatus Berkiellaceae</taxon>
        <taxon>Candidatus Berkiella</taxon>
    </lineage>
</organism>
<reference evidence="3" key="2">
    <citation type="journal article" date="2016" name="Genome Announc.">
        <title>Draft Genome Sequences of Two Novel Amoeba-Resistant Intranuclear Bacteria, 'Candidatus Berkiella cookevillensis' and 'Candidatus Berkiella aquae'.</title>
        <authorList>
            <person name="Mehari Y.T."/>
            <person name="Arivett B.A."/>
            <person name="Farone A.L."/>
            <person name="Gunderson J.H."/>
            <person name="Farone M.B."/>
        </authorList>
    </citation>
    <scope>NUCLEOTIDE SEQUENCE</scope>
    <source>
        <strain evidence="3">HT99</strain>
    </source>
</reference>
<accession>A0A0Q9YWU0</accession>
<sequence length="179" mass="20242">MTTLQLNIPDDAMTELSIVAEQLKLSPEQCILLALNHFIQTETVGNAIEGQSRVGDGVELVDFPELKEEVGIEIQFHPIAMEELETLEEEAQVHVLGELIERISAEEDELTDTLDLVLKDDPENQLVLSGFSFGEVVYTIGETVVIYHIAFTEEEDFDEEDEDEDDEMEIEEDEEATRQ</sequence>